<feature type="non-terminal residue" evidence="7">
    <location>
        <position position="1"/>
    </location>
</feature>
<keyword evidence="4 6" id="KW-1133">Transmembrane helix</keyword>
<comment type="subcellular location">
    <subcellularLocation>
        <location evidence="1">Membrane</location>
        <topology evidence="1">Multi-pass membrane protein</topology>
    </subcellularLocation>
</comment>
<keyword evidence="3 6" id="KW-0812">Transmembrane</keyword>
<organism evidence="7 8">
    <name type="scientific">Malus baccata</name>
    <name type="common">Siberian crab apple</name>
    <name type="synonym">Pyrus baccata</name>
    <dbReference type="NCBI Taxonomy" id="106549"/>
    <lineage>
        <taxon>Eukaryota</taxon>
        <taxon>Viridiplantae</taxon>
        <taxon>Streptophyta</taxon>
        <taxon>Embryophyta</taxon>
        <taxon>Tracheophyta</taxon>
        <taxon>Spermatophyta</taxon>
        <taxon>Magnoliopsida</taxon>
        <taxon>eudicotyledons</taxon>
        <taxon>Gunneridae</taxon>
        <taxon>Pentapetalae</taxon>
        <taxon>rosids</taxon>
        <taxon>fabids</taxon>
        <taxon>Rosales</taxon>
        <taxon>Rosaceae</taxon>
        <taxon>Amygdaloideae</taxon>
        <taxon>Maleae</taxon>
        <taxon>Malus</taxon>
    </lineage>
</organism>
<evidence type="ECO:0000256" key="5">
    <source>
        <dbReference type="ARBA" id="ARBA00023136"/>
    </source>
</evidence>
<protein>
    <submittedName>
        <fullName evidence="7">Uncharacterized protein</fullName>
    </submittedName>
</protein>
<dbReference type="STRING" id="106549.A0A540MEM8"/>
<dbReference type="InterPro" id="IPR000109">
    <property type="entry name" value="POT_fam"/>
</dbReference>
<dbReference type="GO" id="GO:0016020">
    <property type="term" value="C:membrane"/>
    <property type="evidence" value="ECO:0007669"/>
    <property type="project" value="UniProtKB-SubCell"/>
</dbReference>
<evidence type="ECO:0000256" key="6">
    <source>
        <dbReference type="SAM" id="Phobius"/>
    </source>
</evidence>
<evidence type="ECO:0000256" key="2">
    <source>
        <dbReference type="ARBA" id="ARBA00005982"/>
    </source>
</evidence>
<comment type="caution">
    <text evidence="7">The sequence shown here is derived from an EMBL/GenBank/DDBJ whole genome shotgun (WGS) entry which is preliminary data.</text>
</comment>
<evidence type="ECO:0000313" key="7">
    <source>
        <dbReference type="EMBL" id="TQD97174.1"/>
    </source>
</evidence>
<dbReference type="InterPro" id="IPR036259">
    <property type="entry name" value="MFS_trans_sf"/>
</dbReference>
<feature type="transmembrane region" description="Helical" evidence="6">
    <location>
        <begin position="34"/>
        <end position="51"/>
    </location>
</feature>
<dbReference type="Gene3D" id="1.20.1250.20">
    <property type="entry name" value="MFS general substrate transporter like domains"/>
    <property type="match status" value="1"/>
</dbReference>
<keyword evidence="8" id="KW-1185">Reference proteome</keyword>
<dbReference type="Proteomes" id="UP000315295">
    <property type="component" value="Unassembled WGS sequence"/>
</dbReference>
<accession>A0A540MEM8</accession>
<evidence type="ECO:0000256" key="4">
    <source>
        <dbReference type="ARBA" id="ARBA00022989"/>
    </source>
</evidence>
<evidence type="ECO:0000256" key="3">
    <source>
        <dbReference type="ARBA" id="ARBA00022692"/>
    </source>
</evidence>
<dbReference type="PANTHER" id="PTHR11654">
    <property type="entry name" value="OLIGOPEPTIDE TRANSPORTER-RELATED"/>
    <property type="match status" value="1"/>
</dbReference>
<dbReference type="GO" id="GO:0022857">
    <property type="term" value="F:transmembrane transporter activity"/>
    <property type="evidence" value="ECO:0007669"/>
    <property type="project" value="InterPro"/>
</dbReference>
<sequence length="151" mass="16221">GSDQFDEKDKKGKAQRAYFNRFCNNTGFTKLQKMAIGLVLATIGMGAAALCERQKLAVAKANGGLSPSPIRVFLLPQFLLVDSGNAFTYTGQLDFLVSSLARGSSLAPYPLVSSSAVSWFGLLIRWFKPRKLTPPPDSAASDGSPAEEDKC</sequence>
<keyword evidence="5 6" id="KW-0472">Membrane</keyword>
<reference evidence="7 8" key="1">
    <citation type="journal article" date="2019" name="G3 (Bethesda)">
        <title>Sequencing of a Wild Apple (Malus baccata) Genome Unravels the Differences Between Cultivated and Wild Apple Species Regarding Disease Resistance and Cold Tolerance.</title>
        <authorList>
            <person name="Chen X."/>
        </authorList>
    </citation>
    <scope>NUCLEOTIDE SEQUENCE [LARGE SCALE GENOMIC DNA]</scope>
    <source>
        <strain evidence="8">cv. Shandingzi</strain>
        <tissue evidence="7">Leaves</tissue>
    </source>
</reference>
<evidence type="ECO:0000313" key="8">
    <source>
        <dbReference type="Proteomes" id="UP000315295"/>
    </source>
</evidence>
<dbReference type="Pfam" id="PF00854">
    <property type="entry name" value="PTR2"/>
    <property type="match status" value="1"/>
</dbReference>
<name>A0A540MEM8_MALBA</name>
<dbReference type="EMBL" id="VIEB01000278">
    <property type="protein sequence ID" value="TQD97174.1"/>
    <property type="molecule type" value="Genomic_DNA"/>
</dbReference>
<dbReference type="AlphaFoldDB" id="A0A540MEM8"/>
<gene>
    <name evidence="7" type="ORF">C1H46_017263</name>
</gene>
<comment type="similarity">
    <text evidence="2">Belongs to the major facilitator superfamily. Proton-dependent oligopeptide transporter (POT/PTR) (TC 2.A.17) family.</text>
</comment>
<proteinExistence type="inferred from homology"/>
<evidence type="ECO:0000256" key="1">
    <source>
        <dbReference type="ARBA" id="ARBA00004141"/>
    </source>
</evidence>